<accession>A0A9P6XEY6</accession>
<comment type="caution">
    <text evidence="2">The sequence shown here is derived from an EMBL/GenBank/DDBJ whole genome shotgun (WGS) entry which is preliminary data.</text>
</comment>
<organism evidence="2 3">
    <name type="scientific">Rhizopus oryzae</name>
    <name type="common">Mucormycosis agent</name>
    <name type="synonym">Rhizopus arrhizus var. delemar</name>
    <dbReference type="NCBI Taxonomy" id="64495"/>
    <lineage>
        <taxon>Eukaryota</taxon>
        <taxon>Fungi</taxon>
        <taxon>Fungi incertae sedis</taxon>
        <taxon>Mucoromycota</taxon>
        <taxon>Mucoromycotina</taxon>
        <taxon>Mucoromycetes</taxon>
        <taxon>Mucorales</taxon>
        <taxon>Mucorineae</taxon>
        <taxon>Rhizopodaceae</taxon>
        <taxon>Rhizopus</taxon>
    </lineage>
</organism>
<protein>
    <submittedName>
        <fullName evidence="2">Uncharacterized protein</fullName>
    </submittedName>
</protein>
<evidence type="ECO:0000256" key="1">
    <source>
        <dbReference type="SAM" id="MobiDB-lite"/>
    </source>
</evidence>
<reference evidence="2" key="1">
    <citation type="journal article" date="2020" name="Microb. Genom.">
        <title>Genetic diversity of clinical and environmental Mucorales isolates obtained from an investigation of mucormycosis cases among solid organ transplant recipients.</title>
        <authorList>
            <person name="Nguyen M.H."/>
            <person name="Kaul D."/>
            <person name="Muto C."/>
            <person name="Cheng S.J."/>
            <person name="Richter R.A."/>
            <person name="Bruno V.M."/>
            <person name="Liu G."/>
            <person name="Beyhan S."/>
            <person name="Sundermann A.J."/>
            <person name="Mounaud S."/>
            <person name="Pasculle A.W."/>
            <person name="Nierman W.C."/>
            <person name="Driscoll E."/>
            <person name="Cumbie R."/>
            <person name="Clancy C.J."/>
            <person name="Dupont C.L."/>
        </authorList>
    </citation>
    <scope>NUCLEOTIDE SEQUENCE</scope>
    <source>
        <strain evidence="2">GL11</strain>
    </source>
</reference>
<dbReference type="EMBL" id="JAANQT010000321">
    <property type="protein sequence ID" value="KAG1312062.1"/>
    <property type="molecule type" value="Genomic_DNA"/>
</dbReference>
<sequence length="174" mass="20035">MSRKFSLDKSGDNYTEHPKKTLDELENNSAIDLQNNIKGFIKNFPKYEGDEWARNEIFNKEFHRELKKRTMDALQGTNRPITTGRAATGLYEECQHFLETEESKDNKNEAKSMAIKALRLPGSVKHMEETPMDKLLALDKQDAEKISLTRYEQSMLRNAGEEDKIHSTNAIKAL</sequence>
<evidence type="ECO:0000313" key="2">
    <source>
        <dbReference type="EMBL" id="KAG1312062.1"/>
    </source>
</evidence>
<gene>
    <name evidence="2" type="ORF">G6F64_003322</name>
</gene>
<dbReference type="OrthoDB" id="2211045at2759"/>
<dbReference type="Proteomes" id="UP000716291">
    <property type="component" value="Unassembled WGS sequence"/>
</dbReference>
<proteinExistence type="predicted"/>
<keyword evidence="3" id="KW-1185">Reference proteome</keyword>
<evidence type="ECO:0000313" key="3">
    <source>
        <dbReference type="Proteomes" id="UP000716291"/>
    </source>
</evidence>
<dbReference type="AlphaFoldDB" id="A0A9P6XEY6"/>
<name>A0A9P6XEY6_RHIOR</name>
<feature type="region of interest" description="Disordered" evidence="1">
    <location>
        <begin position="1"/>
        <end position="21"/>
    </location>
</feature>